<feature type="compositionally biased region" description="Basic and acidic residues" evidence="3">
    <location>
        <begin position="238"/>
        <end position="249"/>
    </location>
</feature>
<dbReference type="SUPFAM" id="SSF54160">
    <property type="entry name" value="Chromo domain-like"/>
    <property type="match status" value="1"/>
</dbReference>
<comment type="subcellular location">
    <subcellularLocation>
        <location evidence="1">Nucleus</location>
    </subcellularLocation>
</comment>
<evidence type="ECO:0000256" key="2">
    <source>
        <dbReference type="ARBA" id="ARBA00023242"/>
    </source>
</evidence>
<dbReference type="CDD" id="cd00024">
    <property type="entry name" value="CD_CSD"/>
    <property type="match status" value="1"/>
</dbReference>
<dbReference type="InterPro" id="IPR000953">
    <property type="entry name" value="Chromo/chromo_shadow_dom"/>
</dbReference>
<comment type="caution">
    <text evidence="5">The sequence shown here is derived from an EMBL/GenBank/DDBJ whole genome shotgun (WGS) entry which is preliminary data.</text>
</comment>
<evidence type="ECO:0000313" key="6">
    <source>
        <dbReference type="Proteomes" id="UP001165121"/>
    </source>
</evidence>
<accession>A0A9W6UDN1</accession>
<evidence type="ECO:0000259" key="4">
    <source>
        <dbReference type="PROSITE" id="PS50013"/>
    </source>
</evidence>
<dbReference type="PANTHER" id="PTHR22812">
    <property type="entry name" value="CHROMOBOX PROTEIN"/>
    <property type="match status" value="1"/>
</dbReference>
<organism evidence="5 6">
    <name type="scientific">Phytophthora fragariaefolia</name>
    <dbReference type="NCBI Taxonomy" id="1490495"/>
    <lineage>
        <taxon>Eukaryota</taxon>
        <taxon>Sar</taxon>
        <taxon>Stramenopiles</taxon>
        <taxon>Oomycota</taxon>
        <taxon>Peronosporomycetes</taxon>
        <taxon>Peronosporales</taxon>
        <taxon>Peronosporaceae</taxon>
        <taxon>Phytophthora</taxon>
    </lineage>
</organism>
<dbReference type="Pfam" id="PF00385">
    <property type="entry name" value="Chromo"/>
    <property type="match status" value="1"/>
</dbReference>
<keyword evidence="2" id="KW-0539">Nucleus</keyword>
<protein>
    <submittedName>
        <fullName evidence="5">Unnamed protein product</fullName>
    </submittedName>
</protein>
<keyword evidence="6" id="KW-1185">Reference proteome</keyword>
<reference evidence="5" key="1">
    <citation type="submission" date="2023-04" db="EMBL/GenBank/DDBJ databases">
        <title>Phytophthora fragariaefolia NBRC 109709.</title>
        <authorList>
            <person name="Ichikawa N."/>
            <person name="Sato H."/>
            <person name="Tonouchi N."/>
        </authorList>
    </citation>
    <scope>NUCLEOTIDE SEQUENCE</scope>
    <source>
        <strain evidence="5">NBRC 109709</strain>
    </source>
</reference>
<dbReference type="AlphaFoldDB" id="A0A9W6UDN1"/>
<dbReference type="SMART" id="SM00298">
    <property type="entry name" value="CHROMO"/>
    <property type="match status" value="1"/>
</dbReference>
<dbReference type="InterPro" id="IPR016197">
    <property type="entry name" value="Chromo-like_dom_sf"/>
</dbReference>
<evidence type="ECO:0000256" key="1">
    <source>
        <dbReference type="ARBA" id="ARBA00004123"/>
    </source>
</evidence>
<evidence type="ECO:0000313" key="5">
    <source>
        <dbReference type="EMBL" id="GMF31701.1"/>
    </source>
</evidence>
<evidence type="ECO:0000256" key="3">
    <source>
        <dbReference type="SAM" id="MobiDB-lite"/>
    </source>
</evidence>
<sequence length="337" mass="35893">MHEVSFLSSSYSDRHGRANTKVFQVGDQALLNAKNLPIAVVSAVGSTKLRPRFIGPFTVIGVHGHAYTLDLPSAMATHPTFYIGLLKPYHPAAASAPPSIDEEHSPSLPAAPLSPEPGRIAQHGPLAGVCRGSPRYRHASRESGSSRDARTRNVAPPRRSPRIATAGNSPDPVLDQGGQPAQATPAHGAAGDASPRELLDQPQRGTRQSEDAHAASPSPPAGSPEVADSLPRPAAGHPDSRSLRQEGHHHAVPASDAERLDQPHHRAPPPLLGTGGVPFFHVDKILRRRGRSGNYQYLVKWRGYPDSDSSWELGSRLEEGCADLVAAFEQAHGAGRR</sequence>
<dbReference type="GO" id="GO:0005634">
    <property type="term" value="C:nucleus"/>
    <property type="evidence" value="ECO:0007669"/>
    <property type="project" value="UniProtKB-SubCell"/>
</dbReference>
<name>A0A9W6UDN1_9STRA</name>
<dbReference type="PROSITE" id="PS50013">
    <property type="entry name" value="CHROMO_2"/>
    <property type="match status" value="1"/>
</dbReference>
<dbReference type="EMBL" id="BSXT01000648">
    <property type="protein sequence ID" value="GMF31701.1"/>
    <property type="molecule type" value="Genomic_DNA"/>
</dbReference>
<dbReference type="Gene3D" id="2.40.50.40">
    <property type="match status" value="1"/>
</dbReference>
<feature type="region of interest" description="Disordered" evidence="3">
    <location>
        <begin position="93"/>
        <end position="272"/>
    </location>
</feature>
<dbReference type="InterPro" id="IPR056924">
    <property type="entry name" value="SH3_Tf2-1"/>
</dbReference>
<feature type="domain" description="Chromo" evidence="4">
    <location>
        <begin position="280"/>
        <end position="337"/>
    </location>
</feature>
<dbReference type="Pfam" id="PF24626">
    <property type="entry name" value="SH3_Tf2-1"/>
    <property type="match status" value="1"/>
</dbReference>
<proteinExistence type="predicted"/>
<dbReference type="InterPro" id="IPR023780">
    <property type="entry name" value="Chromo_domain"/>
</dbReference>
<feature type="compositionally biased region" description="Basic and acidic residues" evidence="3">
    <location>
        <begin position="139"/>
        <end position="151"/>
    </location>
</feature>
<dbReference type="Proteomes" id="UP001165121">
    <property type="component" value="Unassembled WGS sequence"/>
</dbReference>
<dbReference type="InterPro" id="IPR051219">
    <property type="entry name" value="Heterochromatin_chromo-domain"/>
</dbReference>
<gene>
    <name evidence="5" type="ORF">Pfra01_000734400</name>
</gene>